<comment type="caution">
    <text evidence="3">The sequence shown here is derived from an EMBL/GenBank/DDBJ whole genome shotgun (WGS) entry which is preliminary data.</text>
</comment>
<organism evidence="3 4">
    <name type="scientific">Kangiella japonica</name>
    <dbReference type="NCBI Taxonomy" id="647384"/>
    <lineage>
        <taxon>Bacteria</taxon>
        <taxon>Pseudomonadati</taxon>
        <taxon>Pseudomonadota</taxon>
        <taxon>Gammaproteobacteria</taxon>
        <taxon>Kangiellales</taxon>
        <taxon>Kangiellaceae</taxon>
        <taxon>Kangiella</taxon>
    </lineage>
</organism>
<dbReference type="InterPro" id="IPR021344">
    <property type="entry name" value="DUF2970"/>
</dbReference>
<protein>
    <recommendedName>
        <fullName evidence="5">DUF2970 domain-containing protein</fullName>
    </recommendedName>
</protein>
<feature type="compositionally biased region" description="Low complexity" evidence="1">
    <location>
        <begin position="19"/>
        <end position="40"/>
    </location>
</feature>
<keyword evidence="2" id="KW-0472">Membrane</keyword>
<keyword evidence="2" id="KW-0812">Transmembrane</keyword>
<feature type="compositionally biased region" description="Polar residues" evidence="1">
    <location>
        <begin position="1"/>
        <end position="18"/>
    </location>
</feature>
<keyword evidence="4" id="KW-1185">Reference proteome</keyword>
<evidence type="ECO:0008006" key="5">
    <source>
        <dbReference type="Google" id="ProtNLM"/>
    </source>
</evidence>
<dbReference type="Proteomes" id="UP001501221">
    <property type="component" value="Unassembled WGS sequence"/>
</dbReference>
<name>A0ABN0SX67_9GAMM</name>
<evidence type="ECO:0000256" key="1">
    <source>
        <dbReference type="SAM" id="MobiDB-lite"/>
    </source>
</evidence>
<evidence type="ECO:0000313" key="4">
    <source>
        <dbReference type="Proteomes" id="UP001501221"/>
    </source>
</evidence>
<feature type="compositionally biased region" description="Polar residues" evidence="1">
    <location>
        <begin position="41"/>
        <end position="53"/>
    </location>
</feature>
<evidence type="ECO:0000313" key="3">
    <source>
        <dbReference type="EMBL" id="GAA0204528.1"/>
    </source>
</evidence>
<gene>
    <name evidence="3" type="ORF">GCM10009123_09890</name>
</gene>
<dbReference type="Pfam" id="PF11174">
    <property type="entry name" value="DUF2970"/>
    <property type="match status" value="1"/>
</dbReference>
<keyword evidence="2" id="KW-1133">Transmembrane helix</keyword>
<accession>A0ABN0SX67</accession>
<feature type="region of interest" description="Disordered" evidence="1">
    <location>
        <begin position="1"/>
        <end position="53"/>
    </location>
</feature>
<evidence type="ECO:0000256" key="2">
    <source>
        <dbReference type="SAM" id="Phobius"/>
    </source>
</evidence>
<feature type="transmembrane region" description="Helical" evidence="2">
    <location>
        <begin position="84"/>
        <end position="105"/>
    </location>
</feature>
<dbReference type="EMBL" id="BAAAFM010000003">
    <property type="protein sequence ID" value="GAA0204528.1"/>
    <property type="molecule type" value="Genomic_DNA"/>
</dbReference>
<proteinExistence type="predicted"/>
<sequence>MSQKHPTSSHSGLDNNAESKQSQTSQSQTNHSQTSRNTTQASETNQPSKEGTGILSTLQTILGAMFGVQSEQQRQKDFEKGSPVQFIIGGIIFVVVFILTILYFVNSALENAGVS</sequence>
<reference evidence="3 4" key="1">
    <citation type="journal article" date="2019" name="Int. J. Syst. Evol. Microbiol.">
        <title>The Global Catalogue of Microorganisms (GCM) 10K type strain sequencing project: providing services to taxonomists for standard genome sequencing and annotation.</title>
        <authorList>
            <consortium name="The Broad Institute Genomics Platform"/>
            <consortium name="The Broad Institute Genome Sequencing Center for Infectious Disease"/>
            <person name="Wu L."/>
            <person name="Ma J."/>
        </authorList>
    </citation>
    <scope>NUCLEOTIDE SEQUENCE [LARGE SCALE GENOMIC DNA]</scope>
    <source>
        <strain evidence="3 4">JCM 16211</strain>
    </source>
</reference>
<dbReference type="RefSeq" id="WP_343987438.1">
    <property type="nucleotide sequence ID" value="NZ_BAAAFM010000003.1"/>
</dbReference>